<organism evidence="1 2">
    <name type="scientific">Anoxybacterium hadale</name>
    <dbReference type="NCBI Taxonomy" id="3408580"/>
    <lineage>
        <taxon>Bacteria</taxon>
        <taxon>Bacillati</taxon>
        <taxon>Bacillota</taxon>
        <taxon>Clostridia</taxon>
        <taxon>Peptostreptococcales</taxon>
        <taxon>Anaerovoracaceae</taxon>
        <taxon>Anoxybacterium</taxon>
    </lineage>
</organism>
<dbReference type="Proteomes" id="UP000594014">
    <property type="component" value="Chromosome"/>
</dbReference>
<dbReference type="EMBL" id="CP042469">
    <property type="protein sequence ID" value="QOX62252.1"/>
    <property type="molecule type" value="Genomic_DNA"/>
</dbReference>
<sequence>MNKLDGLFEKKHEIALGGGQKRIDAQHARNKLTARERMEILFDKGSFRELDVFVSHRCHNFGMEENHAPGDGVVTGFGRIEGRPVYAFAQDFTVLGGSLGEAHADKIVKVQQMALRMGAPLVGIYDSGGARIQEGVNSLDGFAKIFYQNTISSGVIPQISVIMGPCAGGAVYSPAITDFIFMVDQTSQMFITGPLVIKAVTGEDISSEALGGAKTHNTVSGVAQFIGKNDKETLLEVRELLGYLPSSNREPVPCLEITDAPDRLVEWFNGFIPDDPKKPYDIYEIIKGLADHGEYYDVMPLFAKNMATCFIRINGKTVGVIANQPLFMAGCLDINSSDKAARFIRFCDAFRIPLLTLVDVPGFLPGVEQETGGIIRHGAKMLFAYCEATVPKVTMVLRKAYGGAYIAMCSRGLGSDINFAWPTAQIAVMGAEGAADIVFTKEINSSAAPEEKRKEKIAEYEEKFNNPYCAAERGYVEDIIEPATARQKVLEAFEMLRTKTQELPEKRHGNIPL</sequence>
<evidence type="ECO:0000313" key="2">
    <source>
        <dbReference type="Proteomes" id="UP000594014"/>
    </source>
</evidence>
<keyword evidence="2" id="KW-1185">Reference proteome</keyword>
<name>A0ACD1A737_9FIRM</name>
<accession>A0ACD1A737</accession>
<gene>
    <name evidence="1" type="ORF">FRZ06_02210</name>
</gene>
<protein>
    <submittedName>
        <fullName evidence="1">Methylmalonyl-CoA carboxyltransferase</fullName>
    </submittedName>
</protein>
<evidence type="ECO:0000313" key="1">
    <source>
        <dbReference type="EMBL" id="QOX62252.1"/>
    </source>
</evidence>
<proteinExistence type="predicted"/>
<reference evidence="1" key="1">
    <citation type="submission" date="2019-08" db="EMBL/GenBank/DDBJ databases">
        <title>Genome sequence of Clostridiales bacterium MT110.</title>
        <authorList>
            <person name="Cao J."/>
        </authorList>
    </citation>
    <scope>NUCLEOTIDE SEQUENCE</scope>
    <source>
        <strain evidence="1">MT110</strain>
    </source>
</reference>